<dbReference type="InParanoid" id="A0A0C3GZ26"/>
<evidence type="ECO:0000259" key="5">
    <source>
        <dbReference type="PROSITE" id="PS01031"/>
    </source>
</evidence>
<feature type="region of interest" description="Disordered" evidence="4">
    <location>
        <begin position="97"/>
        <end position="122"/>
    </location>
</feature>
<evidence type="ECO:0000256" key="4">
    <source>
        <dbReference type="SAM" id="MobiDB-lite"/>
    </source>
</evidence>
<organism evidence="6 7">
    <name type="scientific">Oidiodendron maius (strain Zn)</name>
    <dbReference type="NCBI Taxonomy" id="913774"/>
    <lineage>
        <taxon>Eukaryota</taxon>
        <taxon>Fungi</taxon>
        <taxon>Dikarya</taxon>
        <taxon>Ascomycota</taxon>
        <taxon>Pezizomycotina</taxon>
        <taxon>Leotiomycetes</taxon>
        <taxon>Leotiomycetes incertae sedis</taxon>
        <taxon>Myxotrichaceae</taxon>
        <taxon>Oidiodendron</taxon>
    </lineage>
</organism>
<dbReference type="Proteomes" id="UP000054321">
    <property type="component" value="Unassembled WGS sequence"/>
</dbReference>
<proteinExistence type="inferred from homology"/>
<accession>A0A0C3GZ26</accession>
<dbReference type="Pfam" id="PF00011">
    <property type="entry name" value="HSP20"/>
    <property type="match status" value="1"/>
</dbReference>
<dbReference type="OrthoDB" id="1431247at2759"/>
<name>A0A0C3GZ26_OIDMZ</name>
<dbReference type="SUPFAM" id="SSF49764">
    <property type="entry name" value="HSP20-like chaperones"/>
    <property type="match status" value="1"/>
</dbReference>
<gene>
    <name evidence="6" type="ORF">OIDMADRAFT_21158</name>
</gene>
<sequence length="205" mass="22552">MPFFRPAYFSPEASLFRLLSELDQPQQKACAPGQHRQHAFTPRFDVTEVENAYELYGELPGIEQKDISIEFSDAQTLVVKGKAERATSTVEPATQIEATNDAETASEKSHNATVEDDYDEADTPLATPATTETVAENNETAEKQEAQAPTPKYWVAERGVGSFARSFSFSQRIDQDAVQASLKNGILRVVVPKSQKSGKVVVNVL</sequence>
<evidence type="ECO:0000313" key="7">
    <source>
        <dbReference type="Proteomes" id="UP000054321"/>
    </source>
</evidence>
<dbReference type="HOGENOM" id="CLU_046737_1_1_1"/>
<dbReference type="PROSITE" id="PS01031">
    <property type="entry name" value="SHSP"/>
    <property type="match status" value="1"/>
</dbReference>
<dbReference type="STRING" id="913774.A0A0C3GZ26"/>
<protein>
    <recommendedName>
        <fullName evidence="5">SHSP domain-containing protein</fullName>
    </recommendedName>
</protein>
<dbReference type="AlphaFoldDB" id="A0A0C3GZ26"/>
<reference evidence="6 7" key="1">
    <citation type="submission" date="2014-04" db="EMBL/GenBank/DDBJ databases">
        <authorList>
            <consortium name="DOE Joint Genome Institute"/>
            <person name="Kuo A."/>
            <person name="Martino E."/>
            <person name="Perotto S."/>
            <person name="Kohler A."/>
            <person name="Nagy L.G."/>
            <person name="Floudas D."/>
            <person name="Copeland A."/>
            <person name="Barry K.W."/>
            <person name="Cichocki N."/>
            <person name="Veneault-Fourrey C."/>
            <person name="LaButti K."/>
            <person name="Lindquist E.A."/>
            <person name="Lipzen A."/>
            <person name="Lundell T."/>
            <person name="Morin E."/>
            <person name="Murat C."/>
            <person name="Sun H."/>
            <person name="Tunlid A."/>
            <person name="Henrissat B."/>
            <person name="Grigoriev I.V."/>
            <person name="Hibbett D.S."/>
            <person name="Martin F."/>
            <person name="Nordberg H.P."/>
            <person name="Cantor M.N."/>
            <person name="Hua S.X."/>
        </authorList>
    </citation>
    <scope>NUCLEOTIDE SEQUENCE [LARGE SCALE GENOMIC DNA]</scope>
    <source>
        <strain evidence="6 7">Zn</strain>
    </source>
</reference>
<evidence type="ECO:0000313" key="6">
    <source>
        <dbReference type="EMBL" id="KIM95506.1"/>
    </source>
</evidence>
<dbReference type="EMBL" id="KN832887">
    <property type="protein sequence ID" value="KIM95506.1"/>
    <property type="molecule type" value="Genomic_DNA"/>
</dbReference>
<dbReference type="CDD" id="cd06464">
    <property type="entry name" value="ACD_sHsps-like"/>
    <property type="match status" value="1"/>
</dbReference>
<dbReference type="InterPro" id="IPR031107">
    <property type="entry name" value="Small_HSP"/>
</dbReference>
<keyword evidence="7" id="KW-1185">Reference proteome</keyword>
<reference evidence="7" key="2">
    <citation type="submission" date="2015-01" db="EMBL/GenBank/DDBJ databases">
        <title>Evolutionary Origins and Diversification of the Mycorrhizal Mutualists.</title>
        <authorList>
            <consortium name="DOE Joint Genome Institute"/>
            <consortium name="Mycorrhizal Genomics Consortium"/>
            <person name="Kohler A."/>
            <person name="Kuo A."/>
            <person name="Nagy L.G."/>
            <person name="Floudas D."/>
            <person name="Copeland A."/>
            <person name="Barry K.W."/>
            <person name="Cichocki N."/>
            <person name="Veneault-Fourrey C."/>
            <person name="LaButti K."/>
            <person name="Lindquist E.A."/>
            <person name="Lipzen A."/>
            <person name="Lundell T."/>
            <person name="Morin E."/>
            <person name="Murat C."/>
            <person name="Riley R."/>
            <person name="Ohm R."/>
            <person name="Sun H."/>
            <person name="Tunlid A."/>
            <person name="Henrissat B."/>
            <person name="Grigoriev I.V."/>
            <person name="Hibbett D.S."/>
            <person name="Martin F."/>
        </authorList>
    </citation>
    <scope>NUCLEOTIDE SEQUENCE [LARGE SCALE GENOMIC DNA]</scope>
    <source>
        <strain evidence="7">Zn</strain>
    </source>
</reference>
<evidence type="ECO:0000256" key="3">
    <source>
        <dbReference type="RuleBase" id="RU003616"/>
    </source>
</evidence>
<dbReference type="Gene3D" id="2.60.40.790">
    <property type="match status" value="1"/>
</dbReference>
<feature type="domain" description="SHSP" evidence="5">
    <location>
        <begin position="35"/>
        <end position="205"/>
    </location>
</feature>
<dbReference type="InterPro" id="IPR002068">
    <property type="entry name" value="A-crystallin/Hsp20_dom"/>
</dbReference>
<dbReference type="PANTHER" id="PTHR11527">
    <property type="entry name" value="HEAT-SHOCK PROTEIN 20 FAMILY MEMBER"/>
    <property type="match status" value="1"/>
</dbReference>
<evidence type="ECO:0000256" key="2">
    <source>
        <dbReference type="PROSITE-ProRule" id="PRU00285"/>
    </source>
</evidence>
<keyword evidence="1" id="KW-0346">Stress response</keyword>
<evidence type="ECO:0000256" key="1">
    <source>
        <dbReference type="ARBA" id="ARBA00023016"/>
    </source>
</evidence>
<comment type="similarity">
    <text evidence="2 3">Belongs to the small heat shock protein (HSP20) family.</text>
</comment>
<dbReference type="InterPro" id="IPR008978">
    <property type="entry name" value="HSP20-like_chaperone"/>
</dbReference>